<dbReference type="PROSITE" id="PS50157">
    <property type="entry name" value="ZINC_FINGER_C2H2_2"/>
    <property type="match status" value="2"/>
</dbReference>
<sequence length="253" mass="28989">MTKGQMFRAFVNRYLTAVAEDICALFESTVAEYEEKRCRCKEENQREQQLLGPSLTQEIIATSQNKEEEEQPTSAAALESTDVCVKSEECPVLQHRQTEHMEETQDIRVETEGQTDNDVDWRSQFTDADADFSDQVQTRDRSTSTAKQNSGPKCKYDLETSVTMSNVDIHAGEKSLCCSVCKMTFTRKFNLNVHMMTHTGEKPYSCSLCKKTFSRKSNLNIHKRTHTGDKPFRCSICEKAFTQKVNLEFFILQ</sequence>
<reference evidence="9" key="1">
    <citation type="submission" date="2025-08" db="UniProtKB">
        <authorList>
            <consortium name="Ensembl"/>
        </authorList>
    </citation>
    <scope>IDENTIFICATION</scope>
</reference>
<dbReference type="Ensembl" id="ENSNMLT00000006335.1">
    <property type="protein sequence ID" value="ENSNMLP00000005508.1"/>
    <property type="gene ID" value="ENSNMLG00000004043.1"/>
</dbReference>
<dbReference type="GO" id="GO:0000978">
    <property type="term" value="F:RNA polymerase II cis-regulatory region sequence-specific DNA binding"/>
    <property type="evidence" value="ECO:0007669"/>
    <property type="project" value="TreeGrafter"/>
</dbReference>
<dbReference type="PANTHER" id="PTHR23235">
    <property type="entry name" value="KRUEPPEL-LIKE TRANSCRIPTION FACTOR"/>
    <property type="match status" value="1"/>
</dbReference>
<dbReference type="Pfam" id="PF00096">
    <property type="entry name" value="zf-C2H2"/>
    <property type="match status" value="2"/>
</dbReference>
<dbReference type="GO" id="GO:0000981">
    <property type="term" value="F:DNA-binding transcription factor activity, RNA polymerase II-specific"/>
    <property type="evidence" value="ECO:0007669"/>
    <property type="project" value="TreeGrafter"/>
</dbReference>
<keyword evidence="2" id="KW-0677">Repeat</keyword>
<dbReference type="FunFam" id="3.30.160.60:FF:000358">
    <property type="entry name" value="zinc finger protein 24"/>
    <property type="match status" value="1"/>
</dbReference>
<dbReference type="FunFam" id="3.30.160.60:FF:000688">
    <property type="entry name" value="zinc finger protein 197 isoform X1"/>
    <property type="match status" value="1"/>
</dbReference>
<evidence type="ECO:0000256" key="3">
    <source>
        <dbReference type="ARBA" id="ARBA00022771"/>
    </source>
</evidence>
<evidence type="ECO:0000256" key="4">
    <source>
        <dbReference type="ARBA" id="ARBA00022833"/>
    </source>
</evidence>
<evidence type="ECO:0000313" key="10">
    <source>
        <dbReference type="Proteomes" id="UP000694523"/>
    </source>
</evidence>
<dbReference type="AlphaFoldDB" id="A0A8C6SE14"/>
<keyword evidence="4" id="KW-0862">Zinc</keyword>
<evidence type="ECO:0000259" key="8">
    <source>
        <dbReference type="PROSITE" id="PS50157"/>
    </source>
</evidence>
<dbReference type="InterPro" id="IPR036236">
    <property type="entry name" value="Znf_C2H2_sf"/>
</dbReference>
<keyword evidence="10" id="KW-1185">Reference proteome</keyword>
<evidence type="ECO:0000256" key="5">
    <source>
        <dbReference type="ARBA" id="ARBA00023242"/>
    </source>
</evidence>
<keyword evidence="3 6" id="KW-0863">Zinc-finger</keyword>
<accession>A0A8C6SE14</accession>
<dbReference type="Proteomes" id="UP000694523">
    <property type="component" value="Unplaced"/>
</dbReference>
<evidence type="ECO:0000256" key="7">
    <source>
        <dbReference type="SAM" id="MobiDB-lite"/>
    </source>
</evidence>
<evidence type="ECO:0000256" key="1">
    <source>
        <dbReference type="ARBA" id="ARBA00022723"/>
    </source>
</evidence>
<dbReference type="SMART" id="SM00355">
    <property type="entry name" value="ZnF_C2H2"/>
    <property type="match status" value="2"/>
</dbReference>
<feature type="compositionally biased region" description="Basic and acidic residues" evidence="7">
    <location>
        <begin position="98"/>
        <end position="111"/>
    </location>
</feature>
<dbReference type="PANTHER" id="PTHR23235:SF142">
    <property type="entry name" value="ZINC FINGER PROTEIN 384"/>
    <property type="match status" value="1"/>
</dbReference>
<feature type="domain" description="C2H2-type" evidence="8">
    <location>
        <begin position="204"/>
        <end position="231"/>
    </location>
</feature>
<keyword evidence="5" id="KW-0539">Nucleus</keyword>
<name>A0A8C6SE14_9GOBI</name>
<protein>
    <recommendedName>
        <fullName evidence="8">C2H2-type domain-containing protein</fullName>
    </recommendedName>
</protein>
<evidence type="ECO:0000256" key="2">
    <source>
        <dbReference type="ARBA" id="ARBA00022737"/>
    </source>
</evidence>
<dbReference type="GO" id="GO:0008270">
    <property type="term" value="F:zinc ion binding"/>
    <property type="evidence" value="ECO:0007669"/>
    <property type="project" value="UniProtKB-KW"/>
</dbReference>
<keyword evidence="1" id="KW-0479">Metal-binding</keyword>
<organism evidence="9 10">
    <name type="scientific">Neogobius melanostomus</name>
    <name type="common">round goby</name>
    <dbReference type="NCBI Taxonomy" id="47308"/>
    <lineage>
        <taxon>Eukaryota</taxon>
        <taxon>Metazoa</taxon>
        <taxon>Chordata</taxon>
        <taxon>Craniata</taxon>
        <taxon>Vertebrata</taxon>
        <taxon>Euteleostomi</taxon>
        <taxon>Actinopterygii</taxon>
        <taxon>Neopterygii</taxon>
        <taxon>Teleostei</taxon>
        <taxon>Neoteleostei</taxon>
        <taxon>Acanthomorphata</taxon>
        <taxon>Gobiaria</taxon>
        <taxon>Gobiiformes</taxon>
        <taxon>Gobioidei</taxon>
        <taxon>Gobiidae</taxon>
        <taxon>Benthophilinae</taxon>
        <taxon>Neogobiini</taxon>
        <taxon>Neogobius</taxon>
    </lineage>
</organism>
<feature type="domain" description="C2H2-type" evidence="8">
    <location>
        <begin position="176"/>
        <end position="203"/>
    </location>
</feature>
<dbReference type="Gene3D" id="3.30.160.60">
    <property type="entry name" value="Classic Zinc Finger"/>
    <property type="match status" value="3"/>
</dbReference>
<dbReference type="PROSITE" id="PS00028">
    <property type="entry name" value="ZINC_FINGER_C2H2_1"/>
    <property type="match status" value="2"/>
</dbReference>
<dbReference type="SUPFAM" id="SSF57667">
    <property type="entry name" value="beta-beta-alpha zinc fingers"/>
    <property type="match status" value="2"/>
</dbReference>
<proteinExistence type="predicted"/>
<dbReference type="InterPro" id="IPR013087">
    <property type="entry name" value="Znf_C2H2_type"/>
</dbReference>
<feature type="region of interest" description="Disordered" evidence="7">
    <location>
        <begin position="98"/>
        <end position="150"/>
    </location>
</feature>
<reference evidence="9" key="2">
    <citation type="submission" date="2025-09" db="UniProtKB">
        <authorList>
            <consortium name="Ensembl"/>
        </authorList>
    </citation>
    <scope>IDENTIFICATION</scope>
</reference>
<dbReference type="FunFam" id="3.30.160.60:FF:000065">
    <property type="entry name" value="B-cell CLL/lymphoma 6, member B"/>
    <property type="match status" value="1"/>
</dbReference>
<evidence type="ECO:0000313" key="9">
    <source>
        <dbReference type="Ensembl" id="ENSNMLP00000005508.1"/>
    </source>
</evidence>
<evidence type="ECO:0000256" key="6">
    <source>
        <dbReference type="PROSITE-ProRule" id="PRU00042"/>
    </source>
</evidence>